<dbReference type="AlphaFoldDB" id="A0A4Z2EMY6"/>
<sequence length="16" mass="1701">MHLDRVDLDTIGSDGG</sequence>
<accession>A0A4Z2EMY6</accession>
<proteinExistence type="predicted"/>
<protein>
    <submittedName>
        <fullName evidence="1">Uncharacterized protein</fullName>
    </submittedName>
</protein>
<organism evidence="1 2">
    <name type="scientific">Liparis tanakae</name>
    <name type="common">Tanaka's snailfish</name>
    <dbReference type="NCBI Taxonomy" id="230148"/>
    <lineage>
        <taxon>Eukaryota</taxon>
        <taxon>Metazoa</taxon>
        <taxon>Chordata</taxon>
        <taxon>Craniata</taxon>
        <taxon>Vertebrata</taxon>
        <taxon>Euteleostomi</taxon>
        <taxon>Actinopterygii</taxon>
        <taxon>Neopterygii</taxon>
        <taxon>Teleostei</taxon>
        <taxon>Neoteleostei</taxon>
        <taxon>Acanthomorphata</taxon>
        <taxon>Eupercaria</taxon>
        <taxon>Perciformes</taxon>
        <taxon>Cottioidei</taxon>
        <taxon>Cottales</taxon>
        <taxon>Liparidae</taxon>
        <taxon>Liparis</taxon>
    </lineage>
</organism>
<gene>
    <name evidence="1" type="ORF">EYF80_060018</name>
</gene>
<reference evidence="1 2" key="1">
    <citation type="submission" date="2019-03" db="EMBL/GenBank/DDBJ databases">
        <title>First draft genome of Liparis tanakae, snailfish: a comprehensive survey of snailfish specific genes.</title>
        <authorList>
            <person name="Kim W."/>
            <person name="Song I."/>
            <person name="Jeong J.-H."/>
            <person name="Kim D."/>
            <person name="Kim S."/>
            <person name="Ryu S."/>
            <person name="Song J.Y."/>
            <person name="Lee S.K."/>
        </authorList>
    </citation>
    <scope>NUCLEOTIDE SEQUENCE [LARGE SCALE GENOMIC DNA]</scope>
    <source>
        <tissue evidence="1">Muscle</tissue>
    </source>
</reference>
<dbReference type="EMBL" id="SRLO01005154">
    <property type="protein sequence ID" value="TNN29834.1"/>
    <property type="molecule type" value="Genomic_DNA"/>
</dbReference>
<comment type="caution">
    <text evidence="1">The sequence shown here is derived from an EMBL/GenBank/DDBJ whole genome shotgun (WGS) entry which is preliminary data.</text>
</comment>
<dbReference type="Proteomes" id="UP000314294">
    <property type="component" value="Unassembled WGS sequence"/>
</dbReference>
<evidence type="ECO:0000313" key="2">
    <source>
        <dbReference type="Proteomes" id="UP000314294"/>
    </source>
</evidence>
<name>A0A4Z2EMY6_9TELE</name>
<evidence type="ECO:0000313" key="1">
    <source>
        <dbReference type="EMBL" id="TNN29834.1"/>
    </source>
</evidence>
<keyword evidence="2" id="KW-1185">Reference proteome</keyword>